<dbReference type="Proteomes" id="UP000279307">
    <property type="component" value="Chromosome 4"/>
</dbReference>
<name>A0A3L8DU57_OOCBI</name>
<proteinExistence type="predicted"/>
<dbReference type="EMBL" id="QOIP01000004">
    <property type="protein sequence ID" value="RLU23977.1"/>
    <property type="molecule type" value="Genomic_DNA"/>
</dbReference>
<protein>
    <submittedName>
        <fullName evidence="2">Uncharacterized protein</fullName>
    </submittedName>
</protein>
<dbReference type="AlphaFoldDB" id="A0A3L8DU57"/>
<comment type="caution">
    <text evidence="2">The sequence shown here is derived from an EMBL/GenBank/DDBJ whole genome shotgun (WGS) entry which is preliminary data.</text>
</comment>
<feature type="region of interest" description="Disordered" evidence="1">
    <location>
        <begin position="1"/>
        <end position="31"/>
    </location>
</feature>
<feature type="compositionally biased region" description="Polar residues" evidence="1">
    <location>
        <begin position="13"/>
        <end position="24"/>
    </location>
</feature>
<evidence type="ECO:0000313" key="2">
    <source>
        <dbReference type="EMBL" id="RLU23977.1"/>
    </source>
</evidence>
<gene>
    <name evidence="2" type="ORF">DMN91_004185</name>
</gene>
<reference evidence="2" key="2">
    <citation type="submission" date="2018-07" db="EMBL/GenBank/DDBJ databases">
        <authorList>
            <person name="Mckenzie S.K."/>
            <person name="Kronauer D.J.C."/>
        </authorList>
    </citation>
    <scope>NUCLEOTIDE SEQUENCE</scope>
    <source>
        <strain evidence="2">Clonal line C1</strain>
    </source>
</reference>
<evidence type="ECO:0000256" key="1">
    <source>
        <dbReference type="SAM" id="MobiDB-lite"/>
    </source>
</evidence>
<organism evidence="2">
    <name type="scientific">Ooceraea biroi</name>
    <name type="common">Clonal raider ant</name>
    <name type="synonym">Cerapachys biroi</name>
    <dbReference type="NCBI Taxonomy" id="2015173"/>
    <lineage>
        <taxon>Eukaryota</taxon>
        <taxon>Metazoa</taxon>
        <taxon>Ecdysozoa</taxon>
        <taxon>Arthropoda</taxon>
        <taxon>Hexapoda</taxon>
        <taxon>Insecta</taxon>
        <taxon>Pterygota</taxon>
        <taxon>Neoptera</taxon>
        <taxon>Endopterygota</taxon>
        <taxon>Hymenoptera</taxon>
        <taxon>Apocrita</taxon>
        <taxon>Aculeata</taxon>
        <taxon>Formicoidea</taxon>
        <taxon>Formicidae</taxon>
        <taxon>Dorylinae</taxon>
        <taxon>Ooceraea</taxon>
    </lineage>
</organism>
<accession>A0A3L8DU57</accession>
<reference evidence="2" key="1">
    <citation type="journal article" date="2018" name="Genome Res.">
        <title>The genomic architecture and molecular evolution of ant odorant receptors.</title>
        <authorList>
            <person name="McKenzie S.K."/>
            <person name="Kronauer D.J.C."/>
        </authorList>
    </citation>
    <scope>NUCLEOTIDE SEQUENCE [LARGE SCALE GENOMIC DNA]</scope>
    <source>
        <strain evidence="2">Clonal line C1</strain>
    </source>
</reference>
<sequence length="117" mass="12893">MIEEGSLMPRHNGGSSLSSTSPVNQHRVPISQRRRENAIAFSMLPLTHLNATYKCYDSSRETSLTGRFDITGDRMWKAPHASFHCRNCGSRKRLTLGVPDNRGVPAVETVAAAATRP</sequence>